<keyword evidence="2" id="KW-0472">Membrane</keyword>
<dbReference type="STRING" id="168276.SAMN05444580_106174"/>
<dbReference type="Proteomes" id="UP000199417">
    <property type="component" value="Unassembled WGS sequence"/>
</dbReference>
<protein>
    <submittedName>
        <fullName evidence="4">PH domain-containing protein</fullName>
    </submittedName>
</protein>
<dbReference type="AlphaFoldDB" id="A0A1G6XFN4"/>
<gene>
    <name evidence="4" type="ORF">SAMN05444580_106174</name>
</gene>
<organism evidence="4 5">
    <name type="scientific">Rhodococcus tukisamuensis</name>
    <dbReference type="NCBI Taxonomy" id="168276"/>
    <lineage>
        <taxon>Bacteria</taxon>
        <taxon>Bacillati</taxon>
        <taxon>Actinomycetota</taxon>
        <taxon>Actinomycetes</taxon>
        <taxon>Mycobacteriales</taxon>
        <taxon>Nocardiaceae</taxon>
        <taxon>Rhodococcus</taxon>
    </lineage>
</organism>
<accession>A0A1G6XFN4</accession>
<evidence type="ECO:0000256" key="2">
    <source>
        <dbReference type="SAM" id="Phobius"/>
    </source>
</evidence>
<keyword evidence="2" id="KW-1133">Transmembrane helix</keyword>
<dbReference type="EMBL" id="FNAB01000006">
    <property type="protein sequence ID" value="SDD76016.1"/>
    <property type="molecule type" value="Genomic_DNA"/>
</dbReference>
<reference evidence="4 5" key="1">
    <citation type="submission" date="2016-10" db="EMBL/GenBank/DDBJ databases">
        <authorList>
            <person name="de Groot N.N."/>
        </authorList>
    </citation>
    <scope>NUCLEOTIDE SEQUENCE [LARGE SCALE GENOMIC DNA]</scope>
    <source>
        <strain evidence="4 5">JCM 11308</strain>
    </source>
</reference>
<feature type="compositionally biased region" description="Low complexity" evidence="1">
    <location>
        <begin position="141"/>
        <end position="154"/>
    </location>
</feature>
<feature type="region of interest" description="Disordered" evidence="1">
    <location>
        <begin position="140"/>
        <end position="174"/>
    </location>
</feature>
<sequence>MSSPSQPVPPRPSSHTAEPVEQSIHISKLSILPVLLLAFGLTFVIFASPPWVSVLWLVPVAVLVWTLRVRTVVSPDGLRVHRMFSSRNIEWSELKGFRFPKHGWARAELTDGNEVTLPVVTFGRLPQLAAASGGRVTDPYAAADRAAREAAQAEAETDTEPEGPTGTEPDTDAH</sequence>
<name>A0A1G6XFN4_9NOCA</name>
<feature type="domain" description="Low molecular weight protein antigen 6 PH" evidence="3">
    <location>
        <begin position="68"/>
        <end position="137"/>
    </location>
</feature>
<evidence type="ECO:0000256" key="1">
    <source>
        <dbReference type="SAM" id="MobiDB-lite"/>
    </source>
</evidence>
<evidence type="ECO:0000313" key="4">
    <source>
        <dbReference type="EMBL" id="SDD76016.1"/>
    </source>
</evidence>
<evidence type="ECO:0000259" key="3">
    <source>
        <dbReference type="Pfam" id="PF10756"/>
    </source>
</evidence>
<proteinExistence type="predicted"/>
<feature type="transmembrane region" description="Helical" evidence="2">
    <location>
        <begin position="54"/>
        <end position="73"/>
    </location>
</feature>
<keyword evidence="5" id="KW-1185">Reference proteome</keyword>
<dbReference type="Pfam" id="PF10756">
    <property type="entry name" value="bPH_6"/>
    <property type="match status" value="1"/>
</dbReference>
<evidence type="ECO:0000313" key="5">
    <source>
        <dbReference type="Proteomes" id="UP000199417"/>
    </source>
</evidence>
<dbReference type="InterPro" id="IPR019692">
    <property type="entry name" value="CFP-6_PH"/>
</dbReference>
<keyword evidence="2" id="KW-0812">Transmembrane</keyword>